<keyword evidence="1" id="KW-0378">Hydrolase</keyword>
<dbReference type="PANTHER" id="PTHR10357:SF184">
    <property type="entry name" value="OLIGO-1,6-GLUCOSIDASE 1"/>
    <property type="match status" value="1"/>
</dbReference>
<dbReference type="Pfam" id="PF00128">
    <property type="entry name" value="Alpha-amylase"/>
    <property type="match status" value="1"/>
</dbReference>
<protein>
    <submittedName>
        <fullName evidence="3">Oligo-1,6-glucosidase</fullName>
    </submittedName>
</protein>
<evidence type="ECO:0000313" key="3">
    <source>
        <dbReference type="EMBL" id="RBP11652.1"/>
    </source>
</evidence>
<evidence type="ECO:0000256" key="1">
    <source>
        <dbReference type="ARBA" id="ARBA00022801"/>
    </source>
</evidence>
<evidence type="ECO:0000313" key="4">
    <source>
        <dbReference type="Proteomes" id="UP000253201"/>
    </source>
</evidence>
<dbReference type="InterPro" id="IPR013780">
    <property type="entry name" value="Glyco_hydro_b"/>
</dbReference>
<dbReference type="SMART" id="SM00642">
    <property type="entry name" value="Aamy"/>
    <property type="match status" value="1"/>
</dbReference>
<dbReference type="InterPro" id="IPR017853">
    <property type="entry name" value="GH"/>
</dbReference>
<organism evidence="3 4">
    <name type="scientific">Pseudocitrobacter faecalis</name>
    <dbReference type="NCBI Taxonomy" id="1398493"/>
    <lineage>
        <taxon>Bacteria</taxon>
        <taxon>Pseudomonadati</taxon>
        <taxon>Pseudomonadota</taxon>
        <taxon>Gammaproteobacteria</taxon>
        <taxon>Enterobacterales</taxon>
        <taxon>Enterobacteriaceae</taxon>
        <taxon>Pseudocitrobacter</taxon>
    </lineage>
</organism>
<feature type="domain" description="Glycosyl hydrolase family 13 catalytic" evidence="2">
    <location>
        <begin position="15"/>
        <end position="424"/>
    </location>
</feature>
<dbReference type="InterPro" id="IPR045857">
    <property type="entry name" value="O16G_dom_2"/>
</dbReference>
<dbReference type="Proteomes" id="UP000253201">
    <property type="component" value="Unassembled WGS sequence"/>
</dbReference>
<proteinExistence type="predicted"/>
<gene>
    <name evidence="3" type="ORF">DFQ50_104173</name>
</gene>
<keyword evidence="4" id="KW-1185">Reference proteome</keyword>
<dbReference type="EMBL" id="QNRL01000004">
    <property type="protein sequence ID" value="RBP11652.1"/>
    <property type="molecule type" value="Genomic_DNA"/>
</dbReference>
<dbReference type="NCBIfam" id="NF008183">
    <property type="entry name" value="PRK10933.1"/>
    <property type="match status" value="1"/>
</dbReference>
<sequence length="559" mass="64973">MTAKNDWWRNAVIYQIYPKSFMDSNGDGVGDLPGIISRLDYIQALGVDAIWLSPIFLSPGKDNGYDIQDYCCIDPQFGSNDDIDELILQAHQRGLKVIMDLVANHTSDQHDWFLKSKTSRDNPYSDYYIWRDPLPDGGVPNNWGANFGGSAWEWCAERQQYYLHLFAKEQPDLNWENPRVRDEIYRIMEFWAQKGIDGWRMDVITLISKYTDFPNYQVDHNLPVVGWMHSNGPRVHEFIQEMHDKVLAPYGMMTVGEAPGSTPENALQYIADSRRELDMVFTFEHTDVDILPGGINRKWQLQPFSLPRLKSILAKWQDGLHGLGWNALYFENHDQPRIVSRWGNDQAYRAECATAWATVLHGMQGTPFVYQGEEIGMTNIHLPLEQYNDVEIVNNYNELVVKQKTQSHDAFMAAVYQIGRDNARTPMQWDSSPYAGFSSATPWLPVNPRYKEINVMQDRQNNLSVFRYYQQLIALRHRERILIEGDFELLLPEHPQLFCYMRRLEDKCWLVVANLSDGEVSFEWQDLKQLEAGRVIISNMGGTDENRILKPWMAFIMEY</sequence>
<dbReference type="Gene3D" id="3.20.20.80">
    <property type="entry name" value="Glycosidases"/>
    <property type="match status" value="1"/>
</dbReference>
<name>A0ABX9FWZ3_9ENTR</name>
<dbReference type="SUPFAM" id="SSF51445">
    <property type="entry name" value="(Trans)glycosidases"/>
    <property type="match status" value="1"/>
</dbReference>
<dbReference type="PANTHER" id="PTHR10357">
    <property type="entry name" value="ALPHA-AMYLASE FAMILY MEMBER"/>
    <property type="match status" value="1"/>
</dbReference>
<dbReference type="Pfam" id="PF16657">
    <property type="entry name" value="Malt_amylase_C"/>
    <property type="match status" value="1"/>
</dbReference>
<dbReference type="Gene3D" id="2.60.40.1180">
    <property type="entry name" value="Golgi alpha-mannosidase II"/>
    <property type="match status" value="1"/>
</dbReference>
<dbReference type="InterPro" id="IPR006047">
    <property type="entry name" value="GH13_cat_dom"/>
</dbReference>
<dbReference type="CDD" id="cd11333">
    <property type="entry name" value="AmyAc_SI_OligoGlu_DGase"/>
    <property type="match status" value="1"/>
</dbReference>
<reference evidence="3 4" key="1">
    <citation type="submission" date="2018-06" db="EMBL/GenBank/DDBJ databases">
        <title>Genomic Encyclopedia of Type Strains, Phase IV (KMG-IV): sequencing the most valuable type-strain genomes for metagenomic binning, comparative biology and taxonomic classification.</title>
        <authorList>
            <person name="Goeker M."/>
        </authorList>
    </citation>
    <scope>NUCLEOTIDE SEQUENCE [LARGE SCALE GENOMIC DNA]</scope>
    <source>
        <strain evidence="3 4">DSM 27453</strain>
    </source>
</reference>
<dbReference type="InterPro" id="IPR032091">
    <property type="entry name" value="Malt_amylase-like_C"/>
</dbReference>
<accession>A0ABX9FWZ3</accession>
<comment type="caution">
    <text evidence="3">The sequence shown here is derived from an EMBL/GenBank/DDBJ whole genome shotgun (WGS) entry which is preliminary data.</text>
</comment>
<dbReference type="Gene3D" id="3.90.400.10">
    <property type="entry name" value="Oligo-1,6-glucosidase, Domain 2"/>
    <property type="match status" value="1"/>
</dbReference>
<evidence type="ECO:0000259" key="2">
    <source>
        <dbReference type="SMART" id="SM00642"/>
    </source>
</evidence>
<dbReference type="RefSeq" id="WP_113857923.1">
    <property type="nucleotide sequence ID" value="NZ_QNRL01000004.1"/>
</dbReference>
<dbReference type="SUPFAM" id="SSF51011">
    <property type="entry name" value="Glycosyl hydrolase domain"/>
    <property type="match status" value="1"/>
</dbReference>